<feature type="non-terminal residue" evidence="2">
    <location>
        <position position="118"/>
    </location>
</feature>
<dbReference type="Proteomes" id="UP000759131">
    <property type="component" value="Unassembled WGS sequence"/>
</dbReference>
<dbReference type="PANTHER" id="PTHR15243:SF0">
    <property type="entry name" value="SERINE_THREONINE-PROTEIN KINASE 19"/>
    <property type="match status" value="1"/>
</dbReference>
<dbReference type="InterPro" id="IPR018865">
    <property type="entry name" value="STK19-like"/>
</dbReference>
<comment type="similarity">
    <text evidence="1">Belongs to the STK19 family.</text>
</comment>
<dbReference type="EMBL" id="OC867744">
    <property type="protein sequence ID" value="CAD7633672.1"/>
    <property type="molecule type" value="Genomic_DNA"/>
</dbReference>
<dbReference type="EMBL" id="CAJPIZ010013169">
    <property type="protein sequence ID" value="CAG2114102.1"/>
    <property type="molecule type" value="Genomic_DNA"/>
</dbReference>
<organism evidence="2">
    <name type="scientific">Medioppia subpectinata</name>
    <dbReference type="NCBI Taxonomy" id="1979941"/>
    <lineage>
        <taxon>Eukaryota</taxon>
        <taxon>Metazoa</taxon>
        <taxon>Ecdysozoa</taxon>
        <taxon>Arthropoda</taxon>
        <taxon>Chelicerata</taxon>
        <taxon>Arachnida</taxon>
        <taxon>Acari</taxon>
        <taxon>Acariformes</taxon>
        <taxon>Sarcoptiformes</taxon>
        <taxon>Oribatida</taxon>
        <taxon>Brachypylina</taxon>
        <taxon>Oppioidea</taxon>
        <taxon>Oppiidae</taxon>
        <taxon>Medioppia</taxon>
    </lineage>
</organism>
<name>A0A7R9L252_9ACAR</name>
<reference evidence="2" key="1">
    <citation type="submission" date="2020-11" db="EMBL/GenBank/DDBJ databases">
        <authorList>
            <person name="Tran Van P."/>
        </authorList>
    </citation>
    <scope>NUCLEOTIDE SEQUENCE</scope>
</reference>
<sequence>KSSTQISSDVLKNEYSFNDNNISELIRTGLLARHRNPGHFLLSVPNAGEFAKTFDFGKKFLLSIIKKCKYKEILGSELMKRRLPKDMKFSLEYHIYDLIGSQVIHTVETPNDTLLRMT</sequence>
<accession>A0A7R9L252</accession>
<proteinExistence type="inferred from homology"/>
<evidence type="ECO:0000256" key="1">
    <source>
        <dbReference type="ARBA" id="ARBA00093458"/>
    </source>
</evidence>
<evidence type="ECO:0000313" key="2">
    <source>
        <dbReference type="EMBL" id="CAD7633672.1"/>
    </source>
</evidence>
<dbReference type="Pfam" id="PF10494">
    <property type="entry name" value="Stk19"/>
    <property type="match status" value="1"/>
</dbReference>
<keyword evidence="3" id="KW-1185">Reference proteome</keyword>
<evidence type="ECO:0000313" key="3">
    <source>
        <dbReference type="Proteomes" id="UP000759131"/>
    </source>
</evidence>
<gene>
    <name evidence="2" type="ORF">OSB1V03_LOCUS14068</name>
</gene>
<dbReference type="PANTHER" id="PTHR15243">
    <property type="entry name" value="SERINE/THREONINE-PROTEIN KINASE 19"/>
    <property type="match status" value="1"/>
</dbReference>
<dbReference type="AlphaFoldDB" id="A0A7R9L252"/>
<dbReference type="OrthoDB" id="10261701at2759"/>
<protein>
    <submittedName>
        <fullName evidence="2">Uncharacterized protein</fullName>
    </submittedName>
</protein>
<dbReference type="GO" id="GO:0046579">
    <property type="term" value="P:positive regulation of Ras protein signal transduction"/>
    <property type="evidence" value="ECO:0007669"/>
    <property type="project" value="TreeGrafter"/>
</dbReference>